<dbReference type="PANTHER" id="PTHR24321:SF8">
    <property type="entry name" value="ESTRADIOL 17-BETA-DEHYDROGENASE 8-RELATED"/>
    <property type="match status" value="1"/>
</dbReference>
<dbReference type="PRINTS" id="PR00081">
    <property type="entry name" value="GDHRDH"/>
</dbReference>
<dbReference type="Pfam" id="PF13561">
    <property type="entry name" value="adh_short_C2"/>
    <property type="match status" value="1"/>
</dbReference>
<evidence type="ECO:0000313" key="3">
    <source>
        <dbReference type="EMBL" id="OOY24052.1"/>
    </source>
</evidence>
<reference evidence="3 4" key="1">
    <citation type="submission" date="2016-11" db="EMBL/GenBank/DDBJ databases">
        <title>A multilocus sequence analysis scheme for characterization of bacteria in the genus Thioclava.</title>
        <authorList>
            <person name="Liu Y."/>
            <person name="Shao Z."/>
        </authorList>
    </citation>
    <scope>NUCLEOTIDE SEQUENCE [LARGE SCALE GENOMIC DNA]</scope>
    <source>
        <strain evidence="3 4">TAW-CT134</strain>
    </source>
</reference>
<evidence type="ECO:0000313" key="4">
    <source>
        <dbReference type="Proteomes" id="UP000190787"/>
    </source>
</evidence>
<dbReference type="SUPFAM" id="SSF51735">
    <property type="entry name" value="NAD(P)-binding Rossmann-fold domains"/>
    <property type="match status" value="1"/>
</dbReference>
<accession>A0ABX3MWH6</accession>
<evidence type="ECO:0000256" key="2">
    <source>
        <dbReference type="ARBA" id="ARBA00023002"/>
    </source>
</evidence>
<comment type="caution">
    <text evidence="3">The sequence shown here is derived from an EMBL/GenBank/DDBJ whole genome shotgun (WGS) entry which is preliminary data.</text>
</comment>
<dbReference type="InterPro" id="IPR036291">
    <property type="entry name" value="NAD(P)-bd_dom_sf"/>
</dbReference>
<dbReference type="InterPro" id="IPR020904">
    <property type="entry name" value="Sc_DH/Rdtase_CS"/>
</dbReference>
<dbReference type="Gene3D" id="3.40.50.720">
    <property type="entry name" value="NAD(P)-binding Rossmann-like Domain"/>
    <property type="match status" value="1"/>
</dbReference>
<dbReference type="PRINTS" id="PR00080">
    <property type="entry name" value="SDRFAMILY"/>
</dbReference>
<organism evidence="3 4">
    <name type="scientific">Thioclava sediminum</name>
    <dbReference type="NCBI Taxonomy" id="1915319"/>
    <lineage>
        <taxon>Bacteria</taxon>
        <taxon>Pseudomonadati</taxon>
        <taxon>Pseudomonadota</taxon>
        <taxon>Alphaproteobacteria</taxon>
        <taxon>Rhodobacterales</taxon>
        <taxon>Paracoccaceae</taxon>
        <taxon>Thioclava</taxon>
    </lineage>
</organism>
<dbReference type="PANTHER" id="PTHR24321">
    <property type="entry name" value="DEHYDROGENASES, SHORT CHAIN"/>
    <property type="match status" value="1"/>
</dbReference>
<evidence type="ECO:0000256" key="1">
    <source>
        <dbReference type="ARBA" id="ARBA00006484"/>
    </source>
</evidence>
<keyword evidence="4" id="KW-1185">Reference proteome</keyword>
<keyword evidence="2" id="KW-0560">Oxidoreductase</keyword>
<dbReference type="PROSITE" id="PS00061">
    <property type="entry name" value="ADH_SHORT"/>
    <property type="match status" value="1"/>
</dbReference>
<dbReference type="Proteomes" id="UP000190787">
    <property type="component" value="Unassembled WGS sequence"/>
</dbReference>
<dbReference type="RefSeq" id="WP_078604616.1">
    <property type="nucleotide sequence ID" value="NZ_MPZV01000002.1"/>
</dbReference>
<sequence>MVTRNAIVTGAARGIGRAITEALLDRGWQVAALDLDIDPLEVREGLQAIRCDLGSEDDIRAAVAEAGFETLDLLVNNGGPANPECGPLEDLTLEVWHRWIDPHLTGTFLMTREALPALRKGRGAVVNMASTRALQSEPDTFAYAAAKGGVTSLTHAMAVSLGPEVRVNAIAPGWINSSGEALSKEDHALHPVGRVGAPSDIADAVLYLADAGFVTGQVLVVDGGMTRKMIYD</sequence>
<dbReference type="EMBL" id="MPZV01000002">
    <property type="protein sequence ID" value="OOY24052.1"/>
    <property type="molecule type" value="Genomic_DNA"/>
</dbReference>
<protein>
    <submittedName>
        <fullName evidence="3">Short-chain dehydrogenase</fullName>
    </submittedName>
</protein>
<gene>
    <name evidence="3" type="ORF">BMI91_08225</name>
</gene>
<dbReference type="InterPro" id="IPR002347">
    <property type="entry name" value="SDR_fam"/>
</dbReference>
<comment type="similarity">
    <text evidence="1">Belongs to the short-chain dehydrogenases/reductases (SDR) family.</text>
</comment>
<name>A0ABX3MWH6_9RHOB</name>
<proteinExistence type="inferred from homology"/>